<dbReference type="Proteomes" id="UP000292564">
    <property type="component" value="Unassembled WGS sequence"/>
</dbReference>
<comment type="caution">
    <text evidence="2">The sequence shown here is derived from an EMBL/GenBank/DDBJ whole genome shotgun (WGS) entry which is preliminary data.</text>
</comment>
<dbReference type="EMBL" id="SHKY01000002">
    <property type="protein sequence ID" value="RZU46519.1"/>
    <property type="molecule type" value="Genomic_DNA"/>
</dbReference>
<gene>
    <name evidence="2" type="ORF">EV385_6593</name>
</gene>
<proteinExistence type="predicted"/>
<dbReference type="RefSeq" id="WP_130513730.1">
    <property type="nucleotide sequence ID" value="NZ_SHKY01000002.1"/>
</dbReference>
<sequence>MSSPEDLEQRVAAVEAELAIVRQEAAAARALAAGADRDVAEYRAELRGHTRLLSALRETQLEHYAEHKADTAELKAGVAQIVRLLEGLGGTSSPDPAG</sequence>
<accession>A0A4Q7Z9R4</accession>
<organism evidence="2 3">
    <name type="scientific">Krasilnikovia cinnamomea</name>
    <dbReference type="NCBI Taxonomy" id="349313"/>
    <lineage>
        <taxon>Bacteria</taxon>
        <taxon>Bacillati</taxon>
        <taxon>Actinomycetota</taxon>
        <taxon>Actinomycetes</taxon>
        <taxon>Micromonosporales</taxon>
        <taxon>Micromonosporaceae</taxon>
        <taxon>Krasilnikovia</taxon>
    </lineage>
</organism>
<keyword evidence="1" id="KW-0175">Coiled coil</keyword>
<reference evidence="2 3" key="1">
    <citation type="submission" date="2019-02" db="EMBL/GenBank/DDBJ databases">
        <title>Sequencing the genomes of 1000 actinobacteria strains.</title>
        <authorList>
            <person name="Klenk H.-P."/>
        </authorList>
    </citation>
    <scope>NUCLEOTIDE SEQUENCE [LARGE SCALE GENOMIC DNA]</scope>
    <source>
        <strain evidence="2 3">DSM 45162</strain>
    </source>
</reference>
<protein>
    <submittedName>
        <fullName evidence="2">Uncharacterized protein</fullName>
    </submittedName>
</protein>
<evidence type="ECO:0000313" key="2">
    <source>
        <dbReference type="EMBL" id="RZU46519.1"/>
    </source>
</evidence>
<name>A0A4Q7Z9R4_9ACTN</name>
<keyword evidence="3" id="KW-1185">Reference proteome</keyword>
<dbReference type="OrthoDB" id="3577251at2"/>
<evidence type="ECO:0000313" key="3">
    <source>
        <dbReference type="Proteomes" id="UP000292564"/>
    </source>
</evidence>
<feature type="coiled-coil region" evidence="1">
    <location>
        <begin position="11"/>
        <end position="59"/>
    </location>
</feature>
<dbReference type="AlphaFoldDB" id="A0A4Q7Z9R4"/>
<evidence type="ECO:0000256" key="1">
    <source>
        <dbReference type="SAM" id="Coils"/>
    </source>
</evidence>